<dbReference type="InParanoid" id="M1DCB3"/>
<proteinExistence type="predicted"/>
<protein>
    <submittedName>
        <fullName evidence="2">Integrase core domain containing protein</fullName>
    </submittedName>
</protein>
<dbReference type="PaxDb" id="4113-PGSC0003DMT400086688"/>
<name>M1DCB3_SOLTU</name>
<dbReference type="Gramene" id="PGSC0003DMT400086688">
    <property type="protein sequence ID" value="PGSC0003DMT400086688"/>
    <property type="gene ID" value="PGSC0003DMG400036259"/>
</dbReference>
<dbReference type="AlphaFoldDB" id="M1DCB3"/>
<feature type="region of interest" description="Disordered" evidence="1">
    <location>
        <begin position="57"/>
        <end position="117"/>
    </location>
</feature>
<sequence>MSLLRTEVGLVFKHVSKHAEKVNAVNYQTRAPPPYDYIYEKDENIANDQMGSFLNNAQASNQDNWDQSQGNQGRDYTNYNREGNYVYDGNYNHDKNYKRNRYGNMNDKSGPYVPPWK</sequence>
<reference evidence="3" key="1">
    <citation type="journal article" date="2011" name="Nature">
        <title>Genome sequence and analysis of the tuber crop potato.</title>
        <authorList>
            <consortium name="The Potato Genome Sequencing Consortium"/>
        </authorList>
    </citation>
    <scope>NUCLEOTIDE SEQUENCE [LARGE SCALE GENOMIC DNA]</scope>
    <source>
        <strain evidence="3">cv. DM1-3 516 R44</strain>
    </source>
</reference>
<evidence type="ECO:0000313" key="3">
    <source>
        <dbReference type="Proteomes" id="UP000011115"/>
    </source>
</evidence>
<accession>M1DCB3</accession>
<keyword evidence="3" id="KW-1185">Reference proteome</keyword>
<dbReference type="EnsemblPlants" id="PGSC0003DMT400086688">
    <property type="protein sequence ID" value="PGSC0003DMT400086688"/>
    <property type="gene ID" value="PGSC0003DMG400036259"/>
</dbReference>
<feature type="compositionally biased region" description="Polar residues" evidence="1">
    <location>
        <begin position="57"/>
        <end position="81"/>
    </location>
</feature>
<dbReference type="Proteomes" id="UP000011115">
    <property type="component" value="Unassembled WGS sequence"/>
</dbReference>
<dbReference type="HOGENOM" id="CLU_117887_1_1_1"/>
<evidence type="ECO:0000313" key="2">
    <source>
        <dbReference type="EnsemblPlants" id="PGSC0003DMT400086688"/>
    </source>
</evidence>
<evidence type="ECO:0000256" key="1">
    <source>
        <dbReference type="SAM" id="MobiDB-lite"/>
    </source>
</evidence>
<organism evidence="2 3">
    <name type="scientific">Solanum tuberosum</name>
    <name type="common">Potato</name>
    <dbReference type="NCBI Taxonomy" id="4113"/>
    <lineage>
        <taxon>Eukaryota</taxon>
        <taxon>Viridiplantae</taxon>
        <taxon>Streptophyta</taxon>
        <taxon>Embryophyta</taxon>
        <taxon>Tracheophyta</taxon>
        <taxon>Spermatophyta</taxon>
        <taxon>Magnoliopsida</taxon>
        <taxon>eudicotyledons</taxon>
        <taxon>Gunneridae</taxon>
        <taxon>Pentapetalae</taxon>
        <taxon>asterids</taxon>
        <taxon>lamiids</taxon>
        <taxon>Solanales</taxon>
        <taxon>Solanaceae</taxon>
        <taxon>Solanoideae</taxon>
        <taxon>Solaneae</taxon>
        <taxon>Solanum</taxon>
    </lineage>
</organism>
<reference evidence="2" key="2">
    <citation type="submission" date="2015-06" db="UniProtKB">
        <authorList>
            <consortium name="EnsemblPlants"/>
        </authorList>
    </citation>
    <scope>IDENTIFICATION</scope>
    <source>
        <strain evidence="2">DM1-3 516 R44</strain>
    </source>
</reference>